<accession>A0A919ST03</accession>
<dbReference type="RefSeq" id="WP_246595777.1">
    <property type="nucleotide sequence ID" value="NZ_BAABEA010000049.1"/>
</dbReference>
<evidence type="ECO:0000313" key="2">
    <source>
        <dbReference type="EMBL" id="GIM77941.1"/>
    </source>
</evidence>
<name>A0A919ST03_9ACTN</name>
<dbReference type="EMBL" id="BOQL01000071">
    <property type="protein sequence ID" value="GIM77941.1"/>
    <property type="molecule type" value="Genomic_DNA"/>
</dbReference>
<sequence>MMHSTEHPAWRKGSKCANGTCVEIAAVDGGYLVRDSKRPEQQPMFFTGEELSAFAEGFVAGEFAPE</sequence>
<protein>
    <recommendedName>
        <fullName evidence="1">DUF397 domain-containing protein</fullName>
    </recommendedName>
</protein>
<organism evidence="2 3">
    <name type="scientific">Actinoplanes auranticolor</name>
    <dbReference type="NCBI Taxonomy" id="47988"/>
    <lineage>
        <taxon>Bacteria</taxon>
        <taxon>Bacillati</taxon>
        <taxon>Actinomycetota</taxon>
        <taxon>Actinomycetes</taxon>
        <taxon>Micromonosporales</taxon>
        <taxon>Micromonosporaceae</taxon>
        <taxon>Actinoplanes</taxon>
    </lineage>
</organism>
<keyword evidence="3" id="KW-1185">Reference proteome</keyword>
<evidence type="ECO:0000259" key="1">
    <source>
        <dbReference type="Pfam" id="PF04149"/>
    </source>
</evidence>
<dbReference type="InterPro" id="IPR007278">
    <property type="entry name" value="DUF397"/>
</dbReference>
<gene>
    <name evidence="2" type="ORF">Aau02nite_78410</name>
</gene>
<evidence type="ECO:0000313" key="3">
    <source>
        <dbReference type="Proteomes" id="UP000681340"/>
    </source>
</evidence>
<proteinExistence type="predicted"/>
<feature type="domain" description="DUF397" evidence="1">
    <location>
        <begin position="9"/>
        <end position="57"/>
    </location>
</feature>
<reference evidence="2" key="1">
    <citation type="submission" date="2021-03" db="EMBL/GenBank/DDBJ databases">
        <title>Whole genome shotgun sequence of Actinoplanes auranticolor NBRC 12245.</title>
        <authorList>
            <person name="Komaki H."/>
            <person name="Tamura T."/>
        </authorList>
    </citation>
    <scope>NUCLEOTIDE SEQUENCE</scope>
    <source>
        <strain evidence="2">NBRC 12245</strain>
    </source>
</reference>
<comment type="caution">
    <text evidence="2">The sequence shown here is derived from an EMBL/GenBank/DDBJ whole genome shotgun (WGS) entry which is preliminary data.</text>
</comment>
<dbReference type="Pfam" id="PF04149">
    <property type="entry name" value="DUF397"/>
    <property type="match status" value="1"/>
</dbReference>
<dbReference type="Proteomes" id="UP000681340">
    <property type="component" value="Unassembled WGS sequence"/>
</dbReference>
<dbReference type="AlphaFoldDB" id="A0A919ST03"/>